<protein>
    <recommendedName>
        <fullName evidence="3">Coil containing protein</fullName>
    </recommendedName>
</protein>
<evidence type="ECO:0000313" key="2">
    <source>
        <dbReference type="EMBL" id="CAB4129377.1"/>
    </source>
</evidence>
<sequence>MNFYQMDVDSIERHYRNTNQSIPDVVQALIDKLKDAELELEALRDVLDKYDYSDCAPLLDEELHDVRNQLATYADESEELNRLRELSEIVK</sequence>
<gene>
    <name evidence="2" type="ORF">UFOVP118_17</name>
</gene>
<proteinExistence type="predicted"/>
<reference evidence="2" key="1">
    <citation type="submission" date="2020-04" db="EMBL/GenBank/DDBJ databases">
        <authorList>
            <person name="Chiriac C."/>
            <person name="Salcher M."/>
            <person name="Ghai R."/>
            <person name="Kavagutti S V."/>
        </authorList>
    </citation>
    <scope>NUCLEOTIDE SEQUENCE</scope>
</reference>
<dbReference type="EMBL" id="LR796234">
    <property type="protein sequence ID" value="CAB4129377.1"/>
    <property type="molecule type" value="Genomic_DNA"/>
</dbReference>
<evidence type="ECO:0008006" key="3">
    <source>
        <dbReference type="Google" id="ProtNLM"/>
    </source>
</evidence>
<feature type="coiled-coil region" evidence="1">
    <location>
        <begin position="26"/>
        <end position="86"/>
    </location>
</feature>
<keyword evidence="1" id="KW-0175">Coiled coil</keyword>
<accession>A0A6J5L8M6</accession>
<evidence type="ECO:0000256" key="1">
    <source>
        <dbReference type="SAM" id="Coils"/>
    </source>
</evidence>
<name>A0A6J5L8M6_9CAUD</name>
<organism evidence="2">
    <name type="scientific">uncultured Caudovirales phage</name>
    <dbReference type="NCBI Taxonomy" id="2100421"/>
    <lineage>
        <taxon>Viruses</taxon>
        <taxon>Duplodnaviria</taxon>
        <taxon>Heunggongvirae</taxon>
        <taxon>Uroviricota</taxon>
        <taxon>Caudoviricetes</taxon>
        <taxon>Peduoviridae</taxon>
        <taxon>Maltschvirus</taxon>
        <taxon>Maltschvirus maltsch</taxon>
    </lineage>
</organism>